<comment type="caution">
    <text evidence="1">The sequence shown here is derived from an EMBL/GenBank/DDBJ whole genome shotgun (WGS) entry which is preliminary data.</text>
</comment>
<dbReference type="Proteomes" id="UP000487117">
    <property type="component" value="Unassembled WGS sequence"/>
</dbReference>
<evidence type="ECO:0000313" key="2">
    <source>
        <dbReference type="Proteomes" id="UP000487117"/>
    </source>
</evidence>
<organism evidence="1 2">
    <name type="scientific">Stenotrophomonas maltophilia</name>
    <name type="common">Pseudomonas maltophilia</name>
    <name type="synonym">Xanthomonas maltophilia</name>
    <dbReference type="NCBI Taxonomy" id="40324"/>
    <lineage>
        <taxon>Bacteria</taxon>
        <taxon>Pseudomonadati</taxon>
        <taxon>Pseudomonadota</taxon>
        <taxon>Gammaproteobacteria</taxon>
        <taxon>Lysobacterales</taxon>
        <taxon>Lysobacteraceae</taxon>
        <taxon>Stenotrophomonas</taxon>
        <taxon>Stenotrophomonas maltophilia group</taxon>
    </lineage>
</organism>
<dbReference type="AlphaFoldDB" id="A0A7V8FGB8"/>
<proteinExistence type="predicted"/>
<protein>
    <submittedName>
        <fullName evidence="1">Uncharacterized protein</fullName>
    </submittedName>
</protein>
<sequence>MHIEPHAARPHAAATLNFSEFCSASPRYFDVATRIMCPRHLFRFRFTLMRDTGQFYLIGVDGMTRADGTLLQVTRVDGRCLACQRQFRVTADHGLLDLDGAAVVTCPACGNRQAISRAQLEDLRRTAE</sequence>
<gene>
    <name evidence="1" type="ORF">GAK31_02464</name>
</gene>
<name>A0A7V8FGB8_STEMA</name>
<accession>A0A7V8FGB8</accession>
<dbReference type="EMBL" id="WNDS01000003">
    <property type="protein sequence ID" value="KAF1014977.1"/>
    <property type="molecule type" value="Genomic_DNA"/>
</dbReference>
<evidence type="ECO:0000313" key="1">
    <source>
        <dbReference type="EMBL" id="KAF1014977.1"/>
    </source>
</evidence>
<reference evidence="2" key="1">
    <citation type="journal article" date="2020" name="MBio">
        <title>Horizontal gene transfer to a defensive symbiont with a reduced genome amongst a multipartite beetle microbiome.</title>
        <authorList>
            <person name="Waterworth S.C."/>
            <person name="Florez L.V."/>
            <person name="Rees E.R."/>
            <person name="Hertweck C."/>
            <person name="Kaltenpoth M."/>
            <person name="Kwan J.C."/>
        </authorList>
    </citation>
    <scope>NUCLEOTIDE SEQUENCE [LARGE SCALE GENOMIC DNA]</scope>
</reference>